<accession>A0ACD4DIU1</accession>
<gene>
    <name evidence="1" type="ORF">OED52_05210</name>
</gene>
<proteinExistence type="predicted"/>
<dbReference type="EMBL" id="CP107551">
    <property type="protein sequence ID" value="UYP19956.1"/>
    <property type="molecule type" value="Genomic_DNA"/>
</dbReference>
<reference evidence="1" key="1">
    <citation type="submission" date="2022-10" db="EMBL/GenBank/DDBJ databases">
        <title>Rhodococcus ferula Z13 complete genome.</title>
        <authorList>
            <person name="Long X."/>
            <person name="Zang M."/>
        </authorList>
    </citation>
    <scope>NUCLEOTIDE SEQUENCE</scope>
    <source>
        <strain evidence="1">Z13</strain>
    </source>
</reference>
<evidence type="ECO:0000313" key="2">
    <source>
        <dbReference type="Proteomes" id="UP001156484"/>
    </source>
</evidence>
<sequence>MKVADTPTPPLPDTSGVEGEFRTPVRFGWNPRIALIVAAVVSAALGLQTLLAATGSASVLPLPIRVLIAVAGAVVIPGVPAVVLLRIPGRALGASLAVSVSLSTTLLVAHFAMVLGQWHPVYWQATIAVGSLALCGIAARTLPVPHVFPTRATGRIAVMTRERAGSLAALVGAVVLFVIAARGLDYAAAGHFGIITEVGPYYLAGLVILCATIAFALTRTRVDHIVMAVASLVLVTYTTMLLPVATGQTAVPTSFVHRGFIATLAESGVLPDAVDARFSWAAFFSAGAQMVIASGIPDSGVFLAGASLVLGGLLLFPLYAIAIVVTGRVRLAWLAVVLYQLFNWYQQDYFAPQAVALVLYTTVLATLLWQLRSAPLPGTGPGLWKFVLNAPRRTPGLVPGFGHVRTTVLGGVLLLVIGANTVTHQITPILTIIALACFAIVGATRYRTLWLAAGLVFAAWFSYGATDFWMGHLQNLIAEIGNVGNAVERGIGNRLSGDPTYQKMQYLRIAASGGFALVAFVGWILSRHRRPWLAAGLVCAAPFSLVALQSYGGEMIIRCFVLASPVLAPFAALAVATLAALIRRHLRRGDRPRIGTTGRRVTVVAGTIALLATSLVLTTNRGLNASFEVSTTEMVEITDELIAEVPARSKIMPLSHAPHAVGPRRILDPTGPVLIFVDSYDCLEDLAGCVLARSPEYVLVTTQGTGMLRLQYGMSEDYINSQFARILGSGKYVSIFDHDGTIVLRRIDAAHLDLGSS</sequence>
<keyword evidence="2" id="KW-1185">Reference proteome</keyword>
<protein>
    <submittedName>
        <fullName evidence="1">Uncharacterized protein</fullName>
    </submittedName>
</protein>
<dbReference type="Proteomes" id="UP001156484">
    <property type="component" value="Chromosome"/>
</dbReference>
<organism evidence="1 2">
    <name type="scientific">Rhodococcus sacchari</name>
    <dbReference type="NCBI Taxonomy" id="2962047"/>
    <lineage>
        <taxon>Bacteria</taxon>
        <taxon>Bacillati</taxon>
        <taxon>Actinomycetota</taxon>
        <taxon>Actinomycetes</taxon>
        <taxon>Mycobacteriales</taxon>
        <taxon>Nocardiaceae</taxon>
        <taxon>Rhodococcus</taxon>
    </lineage>
</organism>
<evidence type="ECO:0000313" key="1">
    <source>
        <dbReference type="EMBL" id="UYP19956.1"/>
    </source>
</evidence>
<name>A0ACD4DIU1_9NOCA</name>